<reference evidence="2" key="1">
    <citation type="journal article" date="2014" name="Front. Microbiol.">
        <title>High frequency of phylogenetically diverse reductive dehalogenase-homologous genes in deep subseafloor sedimentary metagenomes.</title>
        <authorList>
            <person name="Kawai M."/>
            <person name="Futagami T."/>
            <person name="Toyoda A."/>
            <person name="Takaki Y."/>
            <person name="Nishi S."/>
            <person name="Hori S."/>
            <person name="Arai W."/>
            <person name="Tsubouchi T."/>
            <person name="Morono Y."/>
            <person name="Uchiyama I."/>
            <person name="Ito T."/>
            <person name="Fujiyama A."/>
            <person name="Inagaki F."/>
            <person name="Takami H."/>
        </authorList>
    </citation>
    <scope>NUCLEOTIDE SEQUENCE</scope>
    <source>
        <strain evidence="2">Expedition CK06-06</strain>
    </source>
</reference>
<evidence type="ECO:0000259" key="1">
    <source>
        <dbReference type="PROSITE" id="PS50125"/>
    </source>
</evidence>
<dbReference type="InterPro" id="IPR029787">
    <property type="entry name" value="Nucleotide_cyclase"/>
</dbReference>
<organism evidence="2">
    <name type="scientific">marine sediment metagenome</name>
    <dbReference type="NCBI Taxonomy" id="412755"/>
    <lineage>
        <taxon>unclassified sequences</taxon>
        <taxon>metagenomes</taxon>
        <taxon>ecological metagenomes</taxon>
    </lineage>
</organism>
<protein>
    <recommendedName>
        <fullName evidence="1">Guanylate cyclase domain-containing protein</fullName>
    </recommendedName>
</protein>
<sequence length="86" mass="9203">MNVQILPTGIITFLFTDLESSTDLWEEFPEEMNSALARHDAILRAVVESEGGFVVKTTGDGLHAAFPSAIDGVKAVLASQLALISE</sequence>
<dbReference type="Pfam" id="PF00211">
    <property type="entry name" value="Guanylate_cyc"/>
    <property type="match status" value="1"/>
</dbReference>
<dbReference type="InterPro" id="IPR001054">
    <property type="entry name" value="A/G_cyclase"/>
</dbReference>
<dbReference type="GO" id="GO:0009190">
    <property type="term" value="P:cyclic nucleotide biosynthetic process"/>
    <property type="evidence" value="ECO:0007669"/>
    <property type="project" value="InterPro"/>
</dbReference>
<gene>
    <name evidence="2" type="ORF">S01H1_12458</name>
</gene>
<dbReference type="PANTHER" id="PTHR43081:SF1">
    <property type="entry name" value="ADENYLATE CYCLASE, TERMINAL-DIFFERENTIATION SPECIFIC"/>
    <property type="match status" value="1"/>
</dbReference>
<evidence type="ECO:0000313" key="2">
    <source>
        <dbReference type="EMBL" id="GAF68356.1"/>
    </source>
</evidence>
<comment type="caution">
    <text evidence="2">The sequence shown here is derived from an EMBL/GenBank/DDBJ whole genome shotgun (WGS) entry which is preliminary data.</text>
</comment>
<accession>X0RZC9</accession>
<feature type="non-terminal residue" evidence="2">
    <location>
        <position position="86"/>
    </location>
</feature>
<dbReference type="AlphaFoldDB" id="X0RZC9"/>
<dbReference type="PANTHER" id="PTHR43081">
    <property type="entry name" value="ADENYLATE CYCLASE, TERMINAL-DIFFERENTIATION SPECIFIC-RELATED"/>
    <property type="match status" value="1"/>
</dbReference>
<dbReference type="GO" id="GO:0035556">
    <property type="term" value="P:intracellular signal transduction"/>
    <property type="evidence" value="ECO:0007669"/>
    <property type="project" value="InterPro"/>
</dbReference>
<feature type="domain" description="Guanylate cyclase" evidence="1">
    <location>
        <begin position="12"/>
        <end position="65"/>
    </location>
</feature>
<dbReference type="PROSITE" id="PS50125">
    <property type="entry name" value="GUANYLATE_CYCLASE_2"/>
    <property type="match status" value="1"/>
</dbReference>
<name>X0RZC9_9ZZZZ</name>
<dbReference type="EMBL" id="BARS01006394">
    <property type="protein sequence ID" value="GAF68356.1"/>
    <property type="molecule type" value="Genomic_DNA"/>
</dbReference>
<proteinExistence type="predicted"/>
<dbReference type="Gene3D" id="3.30.70.1230">
    <property type="entry name" value="Nucleotide cyclase"/>
    <property type="match status" value="1"/>
</dbReference>
<dbReference type="InterPro" id="IPR050697">
    <property type="entry name" value="Adenylyl/Guanylyl_Cyclase_3/4"/>
</dbReference>
<dbReference type="SUPFAM" id="SSF55073">
    <property type="entry name" value="Nucleotide cyclase"/>
    <property type="match status" value="1"/>
</dbReference>